<protein>
    <submittedName>
        <fullName evidence="2">Uncharacterized protein</fullName>
    </submittedName>
</protein>
<sequence>MSQHEPPLPPAAHGPTPASGAPAAPASPGAEGDAAAAERQQETGSGEAAIETGGRAEQDSRAACAEAAARNLR</sequence>
<reference evidence="3" key="1">
    <citation type="submission" date="2017-10" db="EMBL/GenBank/DDBJ databases">
        <authorList>
            <person name="Toshchakov S.V."/>
            <person name="Goeva M.A."/>
        </authorList>
    </citation>
    <scope>NUCLEOTIDE SEQUENCE [LARGE SCALE GENOMIC DNA]</scope>
    <source>
        <strain evidence="3">JR1/69-1-13</strain>
    </source>
</reference>
<accession>A0A2U1V831</accession>
<dbReference type="AlphaFoldDB" id="A0A2U1V831"/>
<name>A0A2U1V831_9PROT</name>
<dbReference type="EMBL" id="PDOA01000002">
    <property type="protein sequence ID" value="PWC30044.1"/>
    <property type="molecule type" value="Genomic_DNA"/>
</dbReference>
<evidence type="ECO:0000256" key="1">
    <source>
        <dbReference type="SAM" id="MobiDB-lite"/>
    </source>
</evidence>
<organism evidence="2 3">
    <name type="scientific">Teichococcus aestuarii</name>
    <dbReference type="NCBI Taxonomy" id="568898"/>
    <lineage>
        <taxon>Bacteria</taxon>
        <taxon>Pseudomonadati</taxon>
        <taxon>Pseudomonadota</taxon>
        <taxon>Alphaproteobacteria</taxon>
        <taxon>Acetobacterales</taxon>
        <taxon>Roseomonadaceae</taxon>
        <taxon>Roseomonas</taxon>
    </lineage>
</organism>
<dbReference type="Proteomes" id="UP000245048">
    <property type="component" value="Unassembled WGS sequence"/>
</dbReference>
<proteinExistence type="predicted"/>
<keyword evidence="3" id="KW-1185">Reference proteome</keyword>
<comment type="caution">
    <text evidence="2">The sequence shown here is derived from an EMBL/GenBank/DDBJ whole genome shotgun (WGS) entry which is preliminary data.</text>
</comment>
<dbReference type="RefSeq" id="WP_109515677.1">
    <property type="nucleotide sequence ID" value="NZ_PDOA01000002.1"/>
</dbReference>
<feature type="compositionally biased region" description="Low complexity" evidence="1">
    <location>
        <begin position="62"/>
        <end position="73"/>
    </location>
</feature>
<feature type="region of interest" description="Disordered" evidence="1">
    <location>
        <begin position="1"/>
        <end position="73"/>
    </location>
</feature>
<gene>
    <name evidence="2" type="ORF">CR165_04045</name>
</gene>
<feature type="compositionally biased region" description="Low complexity" evidence="1">
    <location>
        <begin position="13"/>
        <end position="37"/>
    </location>
</feature>
<evidence type="ECO:0000313" key="3">
    <source>
        <dbReference type="Proteomes" id="UP000245048"/>
    </source>
</evidence>
<feature type="compositionally biased region" description="Pro residues" evidence="1">
    <location>
        <begin position="1"/>
        <end position="12"/>
    </location>
</feature>
<evidence type="ECO:0000313" key="2">
    <source>
        <dbReference type="EMBL" id="PWC30044.1"/>
    </source>
</evidence>